<dbReference type="GO" id="GO:0033897">
    <property type="term" value="F:ribonuclease T2 activity"/>
    <property type="evidence" value="ECO:0007669"/>
    <property type="project" value="InterPro"/>
</dbReference>
<dbReference type="Proteomes" id="UP000639338">
    <property type="component" value="Unassembled WGS sequence"/>
</dbReference>
<evidence type="ECO:0000256" key="2">
    <source>
        <dbReference type="RuleBase" id="RU004328"/>
    </source>
</evidence>
<protein>
    <submittedName>
        <fullName evidence="3">Uncharacterized protein</fullName>
    </submittedName>
</protein>
<dbReference type="AlphaFoldDB" id="A0A834XXB2"/>
<dbReference type="InterPro" id="IPR029058">
    <property type="entry name" value="AB_hydrolase_fold"/>
</dbReference>
<dbReference type="InterPro" id="IPR036430">
    <property type="entry name" value="RNase_T2-like_sf"/>
</dbReference>
<dbReference type="PROSITE" id="PS00531">
    <property type="entry name" value="RNASE_T2_2"/>
    <property type="match status" value="1"/>
</dbReference>
<dbReference type="GO" id="GO:0005576">
    <property type="term" value="C:extracellular region"/>
    <property type="evidence" value="ECO:0007669"/>
    <property type="project" value="TreeGrafter"/>
</dbReference>
<evidence type="ECO:0000256" key="1">
    <source>
        <dbReference type="ARBA" id="ARBA00007469"/>
    </source>
</evidence>
<gene>
    <name evidence="3" type="ORF">HCN44_005203</name>
</gene>
<dbReference type="EMBL" id="JACMRX010000003">
    <property type="protein sequence ID" value="KAF7992859.1"/>
    <property type="molecule type" value="Genomic_DNA"/>
</dbReference>
<dbReference type="Pfam" id="PF00445">
    <property type="entry name" value="Ribonuclease_T2"/>
    <property type="match status" value="3"/>
</dbReference>
<dbReference type="OrthoDB" id="435754at2759"/>
<evidence type="ECO:0000313" key="4">
    <source>
        <dbReference type="Proteomes" id="UP000639338"/>
    </source>
</evidence>
<dbReference type="InterPro" id="IPR001568">
    <property type="entry name" value="RNase_T2-like"/>
</dbReference>
<dbReference type="GO" id="GO:0003723">
    <property type="term" value="F:RNA binding"/>
    <property type="evidence" value="ECO:0007669"/>
    <property type="project" value="InterPro"/>
</dbReference>
<dbReference type="InterPro" id="IPR033130">
    <property type="entry name" value="RNase_T2_His_AS_2"/>
</dbReference>
<dbReference type="Gene3D" id="3.90.730.10">
    <property type="entry name" value="Ribonuclease T2-like"/>
    <property type="match status" value="3"/>
</dbReference>
<sequence>MSGSRNVILLLAGLLCLPIALYIIVFSSEWAHDIYGRDFDVVVFSQTLPMAVCGKLHIEDPSKRCSIPDHTNWTIHGIFPFLLNKAGPGSCKESAKINMSILATLKNQLINHWPDLRNQTTTWSQSIVPTIIKPVESNMTMILKNENSYSYNSTLMAMSPDDPINSTTIIPVVEYNESTTIDNFEIEVDDLIEITTAPSTRVAREIPTIMSIIAPDFNSKNLAIENITQETTMFNFVPSTLSTTTVSSETTRQSDFIATDNSMIVTPLDFNFWLNEWQKHGTCGFGDSNENQFINYFKKAISLSEKYNINKLITKANIYPGNSYSPDKIINNISNILGARCRIKCFWNEKKQKSYLIEISICLDKNQQLTDCNKFGGLLTNYEEWTIHGVWPTQYHKIAPSYCNESLVFNLTALATIEDKLKKTISVENGTTHYSFWEHEWSKHGTCSAVLPQLNTQMKYFEKGLGLLDKYNMKNILGQVNILPGNNYTVQEILKGVGTVLGFLSTADESGICNYGKLDRAMPFQWVYNIIQNYNGNLKDITLFGHGAAMYQLIVD</sequence>
<dbReference type="PANTHER" id="PTHR11240">
    <property type="entry name" value="RIBONUCLEASE T2"/>
    <property type="match status" value="1"/>
</dbReference>
<accession>A0A834XXB2</accession>
<dbReference type="GO" id="GO:0006401">
    <property type="term" value="P:RNA catabolic process"/>
    <property type="evidence" value="ECO:0007669"/>
    <property type="project" value="TreeGrafter"/>
</dbReference>
<dbReference type="SUPFAM" id="SSF53474">
    <property type="entry name" value="alpha/beta-Hydrolases"/>
    <property type="match status" value="1"/>
</dbReference>
<comment type="similarity">
    <text evidence="1 2">Belongs to the RNase T2 family.</text>
</comment>
<organism evidence="3 4">
    <name type="scientific">Aphidius gifuensis</name>
    <name type="common">Parasitoid wasp</name>
    <dbReference type="NCBI Taxonomy" id="684658"/>
    <lineage>
        <taxon>Eukaryota</taxon>
        <taxon>Metazoa</taxon>
        <taxon>Ecdysozoa</taxon>
        <taxon>Arthropoda</taxon>
        <taxon>Hexapoda</taxon>
        <taxon>Insecta</taxon>
        <taxon>Pterygota</taxon>
        <taxon>Neoptera</taxon>
        <taxon>Endopterygota</taxon>
        <taxon>Hymenoptera</taxon>
        <taxon>Apocrita</taxon>
        <taxon>Ichneumonoidea</taxon>
        <taxon>Braconidae</taxon>
        <taxon>Aphidiinae</taxon>
        <taxon>Aphidius</taxon>
    </lineage>
</organism>
<keyword evidence="4" id="KW-1185">Reference proteome</keyword>
<evidence type="ECO:0000313" key="3">
    <source>
        <dbReference type="EMBL" id="KAF7992859.1"/>
    </source>
</evidence>
<dbReference type="Gene3D" id="3.40.50.1820">
    <property type="entry name" value="alpha/beta hydrolase"/>
    <property type="match status" value="1"/>
</dbReference>
<reference evidence="3 4" key="1">
    <citation type="submission" date="2020-08" db="EMBL/GenBank/DDBJ databases">
        <title>Aphidius gifuensis genome sequencing and assembly.</title>
        <authorList>
            <person name="Du Z."/>
        </authorList>
    </citation>
    <scope>NUCLEOTIDE SEQUENCE [LARGE SCALE GENOMIC DNA]</scope>
    <source>
        <strain evidence="3">YNYX2018</strain>
        <tissue evidence="3">Adults</tissue>
    </source>
</reference>
<comment type="caution">
    <text evidence="3">The sequence shown here is derived from an EMBL/GenBank/DDBJ whole genome shotgun (WGS) entry which is preliminary data.</text>
</comment>
<name>A0A834XXB2_APHGI</name>
<proteinExistence type="inferred from homology"/>
<dbReference type="SUPFAM" id="SSF55895">
    <property type="entry name" value="Ribonuclease Rh-like"/>
    <property type="match status" value="3"/>
</dbReference>
<dbReference type="PANTHER" id="PTHR11240:SF22">
    <property type="entry name" value="RIBONUCLEASE T2"/>
    <property type="match status" value="1"/>
</dbReference>